<evidence type="ECO:0000259" key="2">
    <source>
        <dbReference type="Pfam" id="PF07727"/>
    </source>
</evidence>
<gene>
    <name evidence="3" type="ORF">Tci_007283</name>
</gene>
<protein>
    <submittedName>
        <fullName evidence="3">Copia protein</fullName>
    </submittedName>
</protein>
<dbReference type="InterPro" id="IPR012337">
    <property type="entry name" value="RNaseH-like_sf"/>
</dbReference>
<feature type="compositionally biased region" description="Basic and acidic residues" evidence="1">
    <location>
        <begin position="685"/>
        <end position="709"/>
    </location>
</feature>
<feature type="compositionally biased region" description="Acidic residues" evidence="1">
    <location>
        <begin position="572"/>
        <end position="583"/>
    </location>
</feature>
<proteinExistence type="predicted"/>
<dbReference type="SUPFAM" id="SSF53098">
    <property type="entry name" value="Ribonuclease H-like"/>
    <property type="match status" value="1"/>
</dbReference>
<feature type="compositionally biased region" description="Polar residues" evidence="1">
    <location>
        <begin position="403"/>
        <end position="416"/>
    </location>
</feature>
<feature type="region of interest" description="Disordered" evidence="1">
    <location>
        <begin position="682"/>
        <end position="725"/>
    </location>
</feature>
<comment type="caution">
    <text evidence="3">The sequence shown here is derived from an EMBL/GenBank/DDBJ whole genome shotgun (WGS) entry which is preliminary data.</text>
</comment>
<dbReference type="EMBL" id="BKCJ010000675">
    <property type="protein sequence ID" value="GEU35305.1"/>
    <property type="molecule type" value="Genomic_DNA"/>
</dbReference>
<evidence type="ECO:0000256" key="1">
    <source>
        <dbReference type="SAM" id="MobiDB-lite"/>
    </source>
</evidence>
<accession>A0A6L2JHE1</accession>
<dbReference type="Pfam" id="PF07727">
    <property type="entry name" value="RVT_2"/>
    <property type="match status" value="1"/>
</dbReference>
<organism evidence="3">
    <name type="scientific">Tanacetum cinerariifolium</name>
    <name type="common">Dalmatian daisy</name>
    <name type="synonym">Chrysanthemum cinerariifolium</name>
    <dbReference type="NCBI Taxonomy" id="118510"/>
    <lineage>
        <taxon>Eukaryota</taxon>
        <taxon>Viridiplantae</taxon>
        <taxon>Streptophyta</taxon>
        <taxon>Embryophyta</taxon>
        <taxon>Tracheophyta</taxon>
        <taxon>Spermatophyta</taxon>
        <taxon>Magnoliopsida</taxon>
        <taxon>eudicotyledons</taxon>
        <taxon>Gunneridae</taxon>
        <taxon>Pentapetalae</taxon>
        <taxon>asterids</taxon>
        <taxon>campanulids</taxon>
        <taxon>Asterales</taxon>
        <taxon>Asteraceae</taxon>
        <taxon>Asteroideae</taxon>
        <taxon>Anthemideae</taxon>
        <taxon>Anthemidinae</taxon>
        <taxon>Tanacetum</taxon>
    </lineage>
</organism>
<reference evidence="3" key="1">
    <citation type="journal article" date="2019" name="Sci. Rep.">
        <title>Draft genome of Tanacetum cinerariifolium, the natural source of mosquito coil.</title>
        <authorList>
            <person name="Yamashiro T."/>
            <person name="Shiraishi A."/>
            <person name="Satake H."/>
            <person name="Nakayama K."/>
        </authorList>
    </citation>
    <scope>NUCLEOTIDE SEQUENCE</scope>
</reference>
<feature type="compositionally biased region" description="Acidic residues" evidence="1">
    <location>
        <begin position="522"/>
        <end position="549"/>
    </location>
</feature>
<feature type="domain" description="Reverse transcriptase Ty1/copia-type" evidence="2">
    <location>
        <begin position="254"/>
        <end position="336"/>
    </location>
</feature>
<feature type="compositionally biased region" description="Basic and acidic residues" evidence="1">
    <location>
        <begin position="424"/>
        <end position="438"/>
    </location>
</feature>
<feature type="region of interest" description="Disordered" evidence="1">
    <location>
        <begin position="123"/>
        <end position="154"/>
    </location>
</feature>
<feature type="region of interest" description="Disordered" evidence="1">
    <location>
        <begin position="478"/>
        <end position="583"/>
    </location>
</feature>
<feature type="compositionally biased region" description="Low complexity" evidence="1">
    <location>
        <begin position="123"/>
        <end position="133"/>
    </location>
</feature>
<name>A0A6L2JHE1_TANCI</name>
<dbReference type="AlphaFoldDB" id="A0A6L2JHE1"/>
<evidence type="ECO:0000313" key="3">
    <source>
        <dbReference type="EMBL" id="GEU35305.1"/>
    </source>
</evidence>
<feature type="region of interest" description="Disordered" evidence="1">
    <location>
        <begin position="400"/>
        <end position="441"/>
    </location>
</feature>
<dbReference type="InterPro" id="IPR013103">
    <property type="entry name" value="RVT_2"/>
</dbReference>
<sequence length="1021" mass="116987">MDPYGPMCVASVNEEKYILVIADDYSQFTWVKCLRLEDEALDLILKFLKMIQENAIVERCNCTLIEAARTILIYAKAPLFLWAKVDILFQPLFHELLTPPPSVDPRGLEVIVPITRVVALEPAASTGSPSSTTVVQDAPSPSNSQTTPETQSPVISNDVEEENHDLDVAHMNNDLFFGIPLPENDSKSSFSDVIPTVVHTTAPNLEHVTKWTKDHPLDNIISELERLVSTRLQLHEQALFCYYDAFLTSFDPKNYKDTLTQALAKLDDIRIFLVFAAYMNMIIYQIDVKMTLLNGILREEVYVSQPDKFVDHDNPNHVYKLKNALCGLKQAPRTWIFEKYGMKSSDPVDTPMVEKSKLDLDPQGKTVDPTHYHGMVGTHMYLIASRPDLTFVQKKYKKKADESVTSPKSKTASFSKGTGLKSKAKVDKPDKNKQPEKKTKAKGLAVLSEVALTEVKHIKLVTKRSKIDFYISQVSSLGDGVDTQSKVPDEQKTFGTNKGTGTIPGVPDVPPYKSKSDKESWGDSEDEDDNDDDGDNNDDGESDDQDNDNDNERIEFDNDEIFDPNLTNVDQNEYEEEDVDEEDDKVLKELYEDVNVNLEKGDAEMTDANQRESEMSELKKTGQFAKAVSSILGIVDKYLASKMKEAVNVAIQLQTKKLKEEAHHMVMLSYLKKDEKIKTKMKTPPLDKTEGRREGNLSVHGKEPSHTVEESAMQQDQEFVTRDNDEQPIDKEINKAVWFKKPERPPTLDPDWRTAFNLLKGTCKSITELEYHLKECSKATTERLDWHNPKNKPYPFDLRKPLSLIQDHRGRKIIPKDYFINKHLEYLKGRESSRRYLTSVTKTKAATYELKWIEDLVPKLWSPVVLTSLTIDERYDLNVALRMFTRRIVIQRRVKDLQLGVKSYQKKLKLTKPDKYRSNLRNKTTYTSQSDPHGIIYVDQSKRKKLMRTDELHKFSDGTLNDVRTALYDIAAGLRMDYLPMRRLSNIEKKRSWVMVQDIDKQLYQRSLMRNLEKFVGGRHY</sequence>
<feature type="compositionally biased region" description="Polar residues" evidence="1">
    <location>
        <begin position="139"/>
        <end position="154"/>
    </location>
</feature>